<evidence type="ECO:0000256" key="1">
    <source>
        <dbReference type="SAM" id="Coils"/>
    </source>
</evidence>
<name>A0A9W7ANF4_9STRA</name>
<sequence>MEPSPEVTGHSPGSPSTSVSWSFVKGIGKGVPHSPQSEVTFMSADQSRVGGGKESESLEYSGDGEGGLRGEGRIDVGESREGRLRGLLSFLDKAEGSEVGSGVGGRRNFGGFGLNEDYGTDDEDEEDSWRQQTTVTESPGARRVPGSGGGSLVRQSVAPGKKWLWDEWNEEEEEEENHLDENSYAASSKAMSSSQPPSTREEKARFRLLGEKVKAMKREMEERKQEVKALKAKVARRQISDERVCLQIEESWKERLNKRMHEHKSGMQRQSNFIEQVSASNKMLEERLNGQMEVLQYKEANLPVEIDIARRAVKERLNVAREEWLGSEKLRLQKLADAKSMELKKDAVKALEPELHRLISGNKQDLKQRKSDMDDQFEVFKEDKMKELEGILKAEATRLEVESDAEAEGLRKKQSSSMMELAGMQDDDLKDARSKWKREMEKERESFESERRRRVATYNNELEELRQMEMKAVEKESRAHEDSMAVIREEKERRLEEKREEGEEQLRAWQRSRLREIQQEVDVSFRKTHAAIKEQSEAELEMVLAKLEAQAAEEKKTIESQVDSELESFEKVLAEGEQREKEAEQIVMGRYALDHEKAQILQEEVGVLESRVVGMERRVAESEGNLRDEKSRLLEVRKDVGLRVRELKKGNDRGVELHEKEIENLTKQLNDLETTEIDMPPIHKAEVDRVGRRYATELESVEGRVKEVLKRKNDAIRGMEKELKALGERAEELGKVLDRERKHDIRGSGEMSL</sequence>
<keyword evidence="1" id="KW-0175">Coiled coil</keyword>
<feature type="compositionally biased region" description="Basic and acidic residues" evidence="2">
    <location>
        <begin position="66"/>
        <end position="79"/>
    </location>
</feature>
<feature type="region of interest" description="Disordered" evidence="2">
    <location>
        <begin position="402"/>
        <end position="452"/>
    </location>
</feature>
<reference evidence="3" key="1">
    <citation type="submission" date="2022-07" db="EMBL/GenBank/DDBJ databases">
        <title>Genome analysis of Parmales, a sister group of diatoms, reveals the evolutionary specialization of diatoms from phago-mixotrophs to photoautotrophs.</title>
        <authorList>
            <person name="Ban H."/>
            <person name="Sato S."/>
            <person name="Yoshikawa S."/>
            <person name="Kazumasa Y."/>
            <person name="Nakamura Y."/>
            <person name="Ichinomiya M."/>
            <person name="Saitoh K."/>
            <person name="Sato N."/>
            <person name="Blanc-Mathieu R."/>
            <person name="Endo H."/>
            <person name="Kuwata A."/>
            <person name="Ogata H."/>
        </authorList>
    </citation>
    <scope>NUCLEOTIDE SEQUENCE</scope>
</reference>
<feature type="compositionally biased region" description="Polar residues" evidence="2">
    <location>
        <begin position="34"/>
        <end position="46"/>
    </location>
</feature>
<feature type="compositionally biased region" description="Acidic residues" evidence="2">
    <location>
        <begin position="118"/>
        <end position="127"/>
    </location>
</feature>
<evidence type="ECO:0000313" key="3">
    <source>
        <dbReference type="EMBL" id="GMH72547.1"/>
    </source>
</evidence>
<dbReference type="Proteomes" id="UP001165082">
    <property type="component" value="Unassembled WGS sequence"/>
</dbReference>
<dbReference type="PANTHER" id="PTHR31540:SF1">
    <property type="entry name" value="CENTROSOMAL PROTEIN OF 131 KDA"/>
    <property type="match status" value="1"/>
</dbReference>
<accession>A0A9W7ANF4</accession>
<comment type="caution">
    <text evidence="3">The sequence shown here is derived from an EMBL/GenBank/DDBJ whole genome shotgun (WGS) entry which is preliminary data.</text>
</comment>
<gene>
    <name evidence="3" type="ORF">TrRE_jg2030</name>
</gene>
<protein>
    <submittedName>
        <fullName evidence="3">Uncharacterized protein</fullName>
    </submittedName>
</protein>
<feature type="compositionally biased region" description="Low complexity" evidence="2">
    <location>
        <begin position="182"/>
        <end position="194"/>
    </location>
</feature>
<feature type="compositionally biased region" description="Low complexity" evidence="2">
    <location>
        <begin position="7"/>
        <end position="22"/>
    </location>
</feature>
<feature type="region of interest" description="Disordered" evidence="2">
    <location>
        <begin position="1"/>
        <end position="79"/>
    </location>
</feature>
<feature type="compositionally biased region" description="Gly residues" evidence="2">
    <location>
        <begin position="99"/>
        <end position="113"/>
    </location>
</feature>
<dbReference type="AlphaFoldDB" id="A0A9W7ANF4"/>
<feature type="compositionally biased region" description="Basic and acidic residues" evidence="2">
    <location>
        <begin position="430"/>
        <end position="451"/>
    </location>
</feature>
<feature type="compositionally biased region" description="Acidic residues" evidence="2">
    <location>
        <begin position="167"/>
        <end position="178"/>
    </location>
</feature>
<proteinExistence type="predicted"/>
<evidence type="ECO:0000313" key="4">
    <source>
        <dbReference type="Proteomes" id="UP001165082"/>
    </source>
</evidence>
<dbReference type="OrthoDB" id="197735at2759"/>
<feature type="coiled-coil region" evidence="1">
    <location>
        <begin position="206"/>
        <end position="237"/>
    </location>
</feature>
<keyword evidence="4" id="KW-1185">Reference proteome</keyword>
<feature type="region of interest" description="Disordered" evidence="2">
    <location>
        <begin position="94"/>
        <end position="203"/>
    </location>
</feature>
<dbReference type="InterPro" id="IPR030465">
    <property type="entry name" value="CEP131"/>
</dbReference>
<dbReference type="PANTHER" id="PTHR31540">
    <property type="entry name" value="CENTROSOMAL PROTEIN OF 131 KDA"/>
    <property type="match status" value="1"/>
</dbReference>
<feature type="coiled-coil region" evidence="1">
    <location>
        <begin position="709"/>
        <end position="736"/>
    </location>
</feature>
<evidence type="ECO:0000256" key="2">
    <source>
        <dbReference type="SAM" id="MobiDB-lite"/>
    </source>
</evidence>
<dbReference type="GO" id="GO:0035735">
    <property type="term" value="P:intraciliary transport involved in cilium assembly"/>
    <property type="evidence" value="ECO:0007669"/>
    <property type="project" value="InterPro"/>
</dbReference>
<organism evidence="3 4">
    <name type="scientific">Triparma retinervis</name>
    <dbReference type="NCBI Taxonomy" id="2557542"/>
    <lineage>
        <taxon>Eukaryota</taxon>
        <taxon>Sar</taxon>
        <taxon>Stramenopiles</taxon>
        <taxon>Ochrophyta</taxon>
        <taxon>Bolidophyceae</taxon>
        <taxon>Parmales</taxon>
        <taxon>Triparmaceae</taxon>
        <taxon>Triparma</taxon>
    </lineage>
</organism>
<dbReference type="EMBL" id="BRXZ01001493">
    <property type="protein sequence ID" value="GMH72547.1"/>
    <property type="molecule type" value="Genomic_DNA"/>
</dbReference>
<dbReference type="GO" id="GO:0005929">
    <property type="term" value="C:cilium"/>
    <property type="evidence" value="ECO:0007669"/>
    <property type="project" value="GOC"/>
</dbReference>